<sequence length="542" mass="62991">MYHPSPEKSTLMPCHGVFRTMPLAATTCHGRRPEHPVGLCVRYRKPMKNLITYNNDRSFGFEPTRCSQPRVSVNQTESHGQEPESFRPLANFPTSLWGDRFSAFALDTQLLEKYSKEVEVLKEEVKDMLIAVGKPAEKMVLVDALERLGVSYLFEKEIEELLEHMFSNFEEYSRVFEDNLFMVSLHFRVFRQHGYSLSSGVFEKFKGCNGEFKETLRKDVMGMLSLYEATYLKTHGEDILDEALCFAKAGLESLKPHLSPDLAEQVAHALYQPLQRSIPRVEARHYISVYENDASRNEKLLRLAKIYFNLLQMLHKKELCHISRWWKDLDLVSEAPYVRDRAVECFFTSVPAYFEPKYSLARLILTKATLIISVLDDTYDAYGTYEELKLFTNAVHRWDINAMDQLPKYMKSVYKALLNLHEEIEREMAKQERTYAVHYLKEAAEELKVRHMATGVECYMKQHGVSKSEAVDVFYERIENAWKDINEEMMTMRPAAISKDLLMRILNYARLHDVGYKNDDGYTQAECVKDHVIALFVDPIPV</sequence>
<name>A0ACC0LLB0_RHOML</name>
<dbReference type="Proteomes" id="UP001062846">
    <property type="component" value="Chromosome 12"/>
</dbReference>
<keyword evidence="2" id="KW-1185">Reference proteome</keyword>
<protein>
    <submittedName>
        <fullName evidence="1">Uncharacterized protein</fullName>
    </submittedName>
</protein>
<organism evidence="1 2">
    <name type="scientific">Rhododendron molle</name>
    <name type="common">Chinese azalea</name>
    <name type="synonym">Azalea mollis</name>
    <dbReference type="NCBI Taxonomy" id="49168"/>
    <lineage>
        <taxon>Eukaryota</taxon>
        <taxon>Viridiplantae</taxon>
        <taxon>Streptophyta</taxon>
        <taxon>Embryophyta</taxon>
        <taxon>Tracheophyta</taxon>
        <taxon>Spermatophyta</taxon>
        <taxon>Magnoliopsida</taxon>
        <taxon>eudicotyledons</taxon>
        <taxon>Gunneridae</taxon>
        <taxon>Pentapetalae</taxon>
        <taxon>asterids</taxon>
        <taxon>Ericales</taxon>
        <taxon>Ericaceae</taxon>
        <taxon>Ericoideae</taxon>
        <taxon>Rhodoreae</taxon>
        <taxon>Rhododendron</taxon>
    </lineage>
</organism>
<accession>A0ACC0LLB0</accession>
<comment type="caution">
    <text evidence="1">The sequence shown here is derived from an EMBL/GenBank/DDBJ whole genome shotgun (WGS) entry which is preliminary data.</text>
</comment>
<reference evidence="1" key="1">
    <citation type="submission" date="2022-02" db="EMBL/GenBank/DDBJ databases">
        <title>Plant Genome Project.</title>
        <authorList>
            <person name="Zhang R.-G."/>
        </authorList>
    </citation>
    <scope>NUCLEOTIDE SEQUENCE</scope>
    <source>
        <strain evidence="1">AT1</strain>
    </source>
</reference>
<gene>
    <name evidence="1" type="ORF">RHMOL_Rhmol12G0220500</name>
</gene>
<evidence type="ECO:0000313" key="2">
    <source>
        <dbReference type="Proteomes" id="UP001062846"/>
    </source>
</evidence>
<dbReference type="EMBL" id="CM046399">
    <property type="protein sequence ID" value="KAI8529372.1"/>
    <property type="molecule type" value="Genomic_DNA"/>
</dbReference>
<proteinExistence type="predicted"/>
<evidence type="ECO:0000313" key="1">
    <source>
        <dbReference type="EMBL" id="KAI8529372.1"/>
    </source>
</evidence>